<dbReference type="SMART" id="SM00033">
    <property type="entry name" value="CH"/>
    <property type="match status" value="2"/>
</dbReference>
<dbReference type="Proteomes" id="UP000791440">
    <property type="component" value="Unassembled WGS sequence"/>
</dbReference>
<feature type="coiled-coil region" evidence="2">
    <location>
        <begin position="847"/>
        <end position="874"/>
    </location>
</feature>
<protein>
    <recommendedName>
        <fullName evidence="4">Calponin-homology (CH) domain-containing protein</fullName>
    </recommendedName>
</protein>
<dbReference type="Pfam" id="PF00435">
    <property type="entry name" value="Spectrin"/>
    <property type="match status" value="4"/>
</dbReference>
<feature type="non-terminal residue" evidence="5">
    <location>
        <position position="2394"/>
    </location>
</feature>
<keyword evidence="1" id="KW-0677">Repeat</keyword>
<keyword evidence="2" id="KW-0175">Coiled coil</keyword>
<dbReference type="InterPro" id="IPR002017">
    <property type="entry name" value="Spectrin_repeat"/>
</dbReference>
<dbReference type="GO" id="GO:0005737">
    <property type="term" value="C:cytoplasm"/>
    <property type="evidence" value="ECO:0007669"/>
    <property type="project" value="UniProtKB-ARBA"/>
</dbReference>
<feature type="compositionally biased region" description="Basic and acidic residues" evidence="3">
    <location>
        <begin position="1621"/>
        <end position="1649"/>
    </location>
</feature>
<feature type="region of interest" description="Disordered" evidence="3">
    <location>
        <begin position="1902"/>
        <end position="1926"/>
    </location>
</feature>
<feature type="region of interest" description="Disordered" evidence="3">
    <location>
        <begin position="1621"/>
        <end position="1760"/>
    </location>
</feature>
<evidence type="ECO:0000256" key="1">
    <source>
        <dbReference type="ARBA" id="ARBA00022737"/>
    </source>
</evidence>
<name>A0A921ZKI1_MANSE</name>
<feature type="compositionally biased region" description="Low complexity" evidence="3">
    <location>
        <begin position="287"/>
        <end position="296"/>
    </location>
</feature>
<feature type="compositionally biased region" description="Basic and acidic residues" evidence="3">
    <location>
        <begin position="2098"/>
        <end position="2115"/>
    </location>
</feature>
<feature type="domain" description="Calponin-homology (CH)" evidence="4">
    <location>
        <begin position="161"/>
        <end position="266"/>
    </location>
</feature>
<sequence length="2394" mass="268707">MASQSPLLQRKITWVVEVGHVPAYTFAPYEKHMNHTKYEREDVQKKTFAKWINSQLVKNDKPLVEDLFQDLRDGEVLLSLLEILTAQQYKRERGRMRVHHINNVNTALHVLDTNGVKLVNISSNDVVDGNPKLILGLVWSIILHWQVHWHLKELMSDLQQTNLEKTLLAWCRTHTQNYAGVSVRNLSSSWADGLAFNALLHRWRPQLFDYSAVVARPPRARLEHAFALAHAHLGIDRLLDPEDVNTPNPDKKSIMTYLMCLFQSLPHSSEDVAEVESVHSEPSTPGAAPAAPAAHAHAAEMPPSRPVSTATTGSVELGGYYSAFEEVLAWLLEAEERLSDTELPPDEELAALKEHFHRHERFLLELSERQARVGAVLEEGARLVLDAGLSRDEAAEVRLQVRLLNQRWEQLRARAMDAQAGVHAALMRAQQRHLDQFRQWLTDTEDRISRMGAGGEGAGARLERQLAAVRALHEDLRRQQPHVDALADCVVVVDDDPRHHDDVTEIEDQLTALSERWSHTCQWTVQQLQRLQGLQARWTSLLDQHNELLQACDAHETALKQMEANPASEIGEVLARIAELQRIKHGISVQRRGAAAHLEQVAALGDGDAHLLERAEALHDRLDALLMILDVQAQRIKELGFEFDINTTEEMSEADASSATEAGTRTVTTTMTVATPVDTRSGAKKPRLDADVAGADFQVGYKVFENWADEAENTLENCRRELEQGAGAGAGGGARAGVRAALERVRAEIELQRADFANVEEIQRRLAAEDGLQEDAKRHAESIDRLKKRWENIRRTLLEMSNTMNLLEDKDNFNKNVEAFQKELDEIHAWKNKMLKEKPTTNQLIHLRNKIRLAKQLEMKLKELNAQSIILLTKPLPKAHKDEVEADSKRLNDAYEELMLYLSKKEVEIKLVVNKKPEEKHEDEFKNLQNKVNEMESRIISEHAMITSPQRMRDKLLELTRLREEFVALQTSYDSVVRERSEKYDKGSLQELNFRSSLENLVTRFGDTKTILDQKMNKLQNGVKLLEQLESSSTELKQWLDGVERFLEENEYIPVGEVEPLERLLDTSNKYDEDKQTYKSKLDDIEKTKETILEDCDETLAKAIKSETSELKKRYDTITDKCFTHNENLRRALEKTETVFRKIDEVEKWLQQLEEQIPKEEECNITDSAELYQMKTRFQTLKEKCDDKTQEFRNLNDAGGEVLEAAAGRAALLARRLTQLSARWSDGTHAVYERHKILAEAWHESGELRAWLAQEAAWLDGLQRRLRAPPAPRADAEDLCDHLYDLENYIQNHSDERLSRIQDIGRQLIDAQIMPGWIQAEIDTITERWNALQAEAAERSAALEVEAREAAQCEVALDALQRWLEAAPRVADLPERRADLRRVQQQLHKYQAAGKAEAAARLHDKLEHVQKQLAAVEERAEAGEAVAAVPAGAGAGAGDVSARLCSATGALQRVQRECARALPLAGADPDSVRAQLRTCLKFYRTLSEIKSEVESIIKTGRKMVEEKSVPEPAEFSKKIDTLKELYNKLGAQITESKTKLENALLTAREIQNDVHALTAWLDGLGARVGKQALELEMSRMEAVKDKLAANYDEFAKHCDPPRLSGLRDQIDAINRRWDKLRRPARREHEREHDPPREHDPAAAAAHKESTGLVEYENVTDTIKRRLESPVDTPDAEKPEFKKSKIPLALKSPVPIKKEIKEGGNRSRASSLERGRRPSESPLRESVSSAMSTDSMERASSRVSSAPSTPGTPRKESSTFNLLKDSDLFTQISNNNIQPETAVTGSVVQSDPCHVVAVKEHEIVKSTVSPVEPMEIYPFEAIDAVVEFVPQNVETVEIIDDTENESYSESDGEERGAAETKTTAVHFGSEPKTFVIEVKTLEHRMKPTLGILKRKCSEEEVETSMRTRTCTPPRTPPRTPPPTPLEPSAACPLLYDLAVRQKEAQRNLRRDEVNEYLILDEVPRDQAALPEPSATEHIANDQLDPPDVSGTPLKKAGVGAVSQTVQDKLDLCQEEEVIYSEVEDRPQSRVSTSEFDEKPPLSTSTPIKHDERRPAHVVAMSPKPAADADKDESAPPSPPPNSVRDHKSPTPPAKSHIPISKERLKTQGEKYQRTDDITQQAEAEAAAEPAVAAAAESAVRARFPGECDAALEQFEAEAGALSRRMDVMLVTVGGVDVERDPGKRLEILKNQLGLLAPDAAALISRGDSLVYEKHKKNPLLADYIQTHFQDKLRNKWSMVMSEIEIKRNQAIKAEDNIKEVNKLVETIRAWLAELDALVAADDPEPLRAGLLDRDGDAERLHELCRELKAQRVGYADRAVADALAALARARDAAHAALAARDKRTKPEAGEAAACEWVARANRARAAVAAAGAPLRAAPLAGRDFDDFPLQEDALA</sequence>
<evidence type="ECO:0000313" key="6">
    <source>
        <dbReference type="Proteomes" id="UP000791440"/>
    </source>
</evidence>
<feature type="compositionally biased region" description="Basic and acidic residues" evidence="3">
    <location>
        <begin position="1695"/>
        <end position="1722"/>
    </location>
</feature>
<feature type="coiled-coil region" evidence="2">
    <location>
        <begin position="1399"/>
        <end position="1426"/>
    </location>
</feature>
<feature type="region of interest" description="Disordered" evidence="3">
    <location>
        <begin position="277"/>
        <end position="310"/>
    </location>
</feature>
<evidence type="ECO:0000259" key="4">
    <source>
        <dbReference type="PROSITE" id="PS50021"/>
    </source>
</evidence>
<evidence type="ECO:0000313" key="5">
    <source>
        <dbReference type="EMBL" id="KAG6458769.1"/>
    </source>
</evidence>
<feature type="coiled-coil region" evidence="2">
    <location>
        <begin position="708"/>
        <end position="789"/>
    </location>
</feature>
<dbReference type="EMBL" id="JH668595">
    <property type="protein sequence ID" value="KAG6458768.1"/>
    <property type="molecule type" value="Genomic_DNA"/>
</dbReference>
<keyword evidence="6" id="KW-1185">Reference proteome</keyword>
<dbReference type="InterPro" id="IPR001715">
    <property type="entry name" value="CH_dom"/>
</dbReference>
<evidence type="ECO:0000256" key="2">
    <source>
        <dbReference type="SAM" id="Coils"/>
    </source>
</evidence>
<dbReference type="CDD" id="cd21186">
    <property type="entry name" value="CH_DMD-like_rpt1"/>
    <property type="match status" value="1"/>
</dbReference>
<dbReference type="Pfam" id="PF00307">
    <property type="entry name" value="CH"/>
    <property type="match status" value="2"/>
</dbReference>
<evidence type="ECO:0000256" key="3">
    <source>
        <dbReference type="SAM" id="MobiDB-lite"/>
    </source>
</evidence>
<feature type="compositionally biased region" description="Pro residues" evidence="3">
    <location>
        <begin position="1912"/>
        <end position="1924"/>
    </location>
</feature>
<reference evidence="5" key="2">
    <citation type="submission" date="2020-12" db="EMBL/GenBank/DDBJ databases">
        <authorList>
            <person name="Kanost M."/>
        </authorList>
    </citation>
    <scope>NUCLEOTIDE SEQUENCE</scope>
</reference>
<feature type="compositionally biased region" description="Polar residues" evidence="3">
    <location>
        <begin position="1740"/>
        <end position="1750"/>
    </location>
</feature>
<dbReference type="EMBL" id="JH668595">
    <property type="protein sequence ID" value="KAG6458767.1"/>
    <property type="molecule type" value="Genomic_DNA"/>
</dbReference>
<feature type="domain" description="Calponin-homology (CH)" evidence="4">
    <location>
        <begin position="42"/>
        <end position="146"/>
    </location>
</feature>
<dbReference type="InterPro" id="IPR018159">
    <property type="entry name" value="Spectrin/alpha-actinin"/>
</dbReference>
<dbReference type="PANTHER" id="PTHR11915">
    <property type="entry name" value="SPECTRIN/FILAMIN RELATED CYTOSKELETAL PROTEIN"/>
    <property type="match status" value="1"/>
</dbReference>
<dbReference type="CDD" id="cd00176">
    <property type="entry name" value="SPEC"/>
    <property type="match status" value="3"/>
</dbReference>
<accession>A0A921ZKI1</accession>
<proteinExistence type="predicted"/>
<feature type="region of interest" description="Disordered" evidence="3">
    <location>
        <begin position="2019"/>
        <end position="2119"/>
    </location>
</feature>
<dbReference type="PROSITE" id="PS50021">
    <property type="entry name" value="CH"/>
    <property type="match status" value="2"/>
</dbReference>
<feature type="compositionally biased region" description="Basic and acidic residues" evidence="3">
    <location>
        <begin position="1661"/>
        <end position="1682"/>
    </location>
</feature>
<dbReference type="SMART" id="SM00150">
    <property type="entry name" value="SPEC"/>
    <property type="match status" value="7"/>
</dbReference>
<organism evidence="5 6">
    <name type="scientific">Manduca sexta</name>
    <name type="common">Tobacco hawkmoth</name>
    <name type="synonym">Tobacco hornworm</name>
    <dbReference type="NCBI Taxonomy" id="7130"/>
    <lineage>
        <taxon>Eukaryota</taxon>
        <taxon>Metazoa</taxon>
        <taxon>Ecdysozoa</taxon>
        <taxon>Arthropoda</taxon>
        <taxon>Hexapoda</taxon>
        <taxon>Insecta</taxon>
        <taxon>Pterygota</taxon>
        <taxon>Neoptera</taxon>
        <taxon>Endopterygota</taxon>
        <taxon>Lepidoptera</taxon>
        <taxon>Glossata</taxon>
        <taxon>Ditrysia</taxon>
        <taxon>Bombycoidea</taxon>
        <taxon>Sphingidae</taxon>
        <taxon>Sphinginae</taxon>
        <taxon>Sphingini</taxon>
        <taxon>Manduca</taxon>
    </lineage>
</organism>
<dbReference type="PROSITE" id="PS00020">
    <property type="entry name" value="ACTININ_2"/>
    <property type="match status" value="1"/>
</dbReference>
<dbReference type="EMBL" id="JH668595">
    <property type="protein sequence ID" value="KAG6458769.1"/>
    <property type="molecule type" value="Genomic_DNA"/>
</dbReference>
<dbReference type="InterPro" id="IPR001589">
    <property type="entry name" value="Actinin_actin-bd_CS"/>
</dbReference>
<reference evidence="5" key="1">
    <citation type="journal article" date="2016" name="Insect Biochem. Mol. Biol.">
        <title>Multifaceted biological insights from a draft genome sequence of the tobacco hornworm moth, Manduca sexta.</title>
        <authorList>
            <person name="Kanost M.R."/>
            <person name="Arrese E.L."/>
            <person name="Cao X."/>
            <person name="Chen Y.R."/>
            <person name="Chellapilla S."/>
            <person name="Goldsmith M.R."/>
            <person name="Grosse-Wilde E."/>
            <person name="Heckel D.G."/>
            <person name="Herndon N."/>
            <person name="Jiang H."/>
            <person name="Papanicolaou A."/>
            <person name="Qu J."/>
            <person name="Soulages J.L."/>
            <person name="Vogel H."/>
            <person name="Walters J."/>
            <person name="Waterhouse R.M."/>
            <person name="Ahn S.J."/>
            <person name="Almeida F.C."/>
            <person name="An C."/>
            <person name="Aqrawi P."/>
            <person name="Bretschneider A."/>
            <person name="Bryant W.B."/>
            <person name="Bucks S."/>
            <person name="Chao H."/>
            <person name="Chevignon G."/>
            <person name="Christen J.M."/>
            <person name="Clarke D.F."/>
            <person name="Dittmer N.T."/>
            <person name="Ferguson L.C.F."/>
            <person name="Garavelou S."/>
            <person name="Gordon K.H.J."/>
            <person name="Gunaratna R.T."/>
            <person name="Han Y."/>
            <person name="Hauser F."/>
            <person name="He Y."/>
            <person name="Heidel-Fischer H."/>
            <person name="Hirsh A."/>
            <person name="Hu Y."/>
            <person name="Jiang H."/>
            <person name="Kalra D."/>
            <person name="Klinner C."/>
            <person name="Konig C."/>
            <person name="Kovar C."/>
            <person name="Kroll A.R."/>
            <person name="Kuwar S.S."/>
            <person name="Lee S.L."/>
            <person name="Lehman R."/>
            <person name="Li K."/>
            <person name="Li Z."/>
            <person name="Liang H."/>
            <person name="Lovelace S."/>
            <person name="Lu Z."/>
            <person name="Mansfield J.H."/>
            <person name="McCulloch K.J."/>
            <person name="Mathew T."/>
            <person name="Morton B."/>
            <person name="Muzny D.M."/>
            <person name="Neunemann D."/>
            <person name="Ongeri F."/>
            <person name="Pauchet Y."/>
            <person name="Pu L.L."/>
            <person name="Pyrousis I."/>
            <person name="Rao X.J."/>
            <person name="Redding A."/>
            <person name="Roesel C."/>
            <person name="Sanchez-Gracia A."/>
            <person name="Schaack S."/>
            <person name="Shukla A."/>
            <person name="Tetreau G."/>
            <person name="Wang Y."/>
            <person name="Xiong G.H."/>
            <person name="Traut W."/>
            <person name="Walsh T.K."/>
            <person name="Worley K.C."/>
            <person name="Wu D."/>
            <person name="Wu W."/>
            <person name="Wu Y.Q."/>
            <person name="Zhang X."/>
            <person name="Zou Z."/>
            <person name="Zucker H."/>
            <person name="Briscoe A.D."/>
            <person name="Burmester T."/>
            <person name="Clem R.J."/>
            <person name="Feyereisen R."/>
            <person name="Grimmelikhuijzen C.J.P."/>
            <person name="Hamodrakas S.J."/>
            <person name="Hansson B.S."/>
            <person name="Huguet E."/>
            <person name="Jermiin L.S."/>
            <person name="Lan Q."/>
            <person name="Lehman H.K."/>
            <person name="Lorenzen M."/>
            <person name="Merzendorfer H."/>
            <person name="Michalopoulos I."/>
            <person name="Morton D.B."/>
            <person name="Muthukrishnan S."/>
            <person name="Oakeshott J.G."/>
            <person name="Palmer W."/>
            <person name="Park Y."/>
            <person name="Passarelli A.L."/>
            <person name="Rozas J."/>
            <person name="Schwartz L.M."/>
            <person name="Smith W."/>
            <person name="Southgate A."/>
            <person name="Vilcinskas A."/>
            <person name="Vogt R."/>
            <person name="Wang P."/>
            <person name="Werren J."/>
            <person name="Yu X.Q."/>
            <person name="Zhou J.J."/>
            <person name="Brown S.J."/>
            <person name="Scherer S.E."/>
            <person name="Richards S."/>
            <person name="Blissard G.W."/>
        </authorList>
    </citation>
    <scope>NUCLEOTIDE SEQUENCE</scope>
</reference>
<comment type="caution">
    <text evidence="5">The sequence shown here is derived from an EMBL/GenBank/DDBJ whole genome shotgun (WGS) entry which is preliminary data.</text>
</comment>
<gene>
    <name evidence="5" type="ORF">O3G_MSEX011047</name>
</gene>